<evidence type="ECO:0000313" key="8">
    <source>
        <dbReference type="Proteomes" id="UP001529510"/>
    </source>
</evidence>
<dbReference type="Pfam" id="PF22005">
    <property type="entry name" value="WWE_1"/>
    <property type="match status" value="1"/>
</dbReference>
<dbReference type="AlphaFoldDB" id="A0ABD0QBV7"/>
<dbReference type="GO" id="GO:0005634">
    <property type="term" value="C:nucleus"/>
    <property type="evidence" value="ECO:0007669"/>
    <property type="project" value="UniProtKB-SubCell"/>
</dbReference>
<accession>A0ABD0QBV7</accession>
<dbReference type="InterPro" id="IPR037197">
    <property type="entry name" value="WWE_dom_sf"/>
</dbReference>
<comment type="caution">
    <text evidence="7">The sequence shown here is derived from an EMBL/GenBank/DDBJ whole genome shotgun (WGS) entry which is preliminary data.</text>
</comment>
<proteinExistence type="predicted"/>
<dbReference type="InterPro" id="IPR036612">
    <property type="entry name" value="KH_dom_type_1_sf"/>
</dbReference>
<keyword evidence="2" id="KW-0328">Glycosyltransferase</keyword>
<evidence type="ECO:0000256" key="5">
    <source>
        <dbReference type="ARBA" id="ARBA00023242"/>
    </source>
</evidence>
<gene>
    <name evidence="7" type="ORF">M9458_021806</name>
</gene>
<evidence type="ECO:0000256" key="1">
    <source>
        <dbReference type="ARBA" id="ARBA00004123"/>
    </source>
</evidence>
<dbReference type="SUPFAM" id="SSF54791">
    <property type="entry name" value="Eukaryotic type KH-domain (KH-domain type I)"/>
    <property type="match status" value="1"/>
</dbReference>
<dbReference type="EMBL" id="JAMKFB020000010">
    <property type="protein sequence ID" value="KAL0182431.1"/>
    <property type="molecule type" value="Genomic_DNA"/>
</dbReference>
<keyword evidence="4" id="KW-0520">NAD</keyword>
<reference evidence="7 8" key="1">
    <citation type="submission" date="2024-05" db="EMBL/GenBank/DDBJ databases">
        <title>Genome sequencing and assembly of Indian major carp, Cirrhinus mrigala (Hamilton, 1822).</title>
        <authorList>
            <person name="Mohindra V."/>
            <person name="Chowdhury L.M."/>
            <person name="Lal K."/>
            <person name="Jena J.K."/>
        </authorList>
    </citation>
    <scope>NUCLEOTIDE SEQUENCE [LARGE SCALE GENOMIC DNA]</scope>
    <source>
        <strain evidence="7">CM1030</strain>
        <tissue evidence="7">Blood</tissue>
    </source>
</reference>
<dbReference type="GO" id="GO:0016757">
    <property type="term" value="F:glycosyltransferase activity"/>
    <property type="evidence" value="ECO:0007669"/>
    <property type="project" value="UniProtKB-KW"/>
</dbReference>
<dbReference type="Gene3D" id="3.30.1370.10">
    <property type="entry name" value="K Homology domain, type 1"/>
    <property type="match status" value="1"/>
</dbReference>
<keyword evidence="5" id="KW-0539">Nucleus</keyword>
<evidence type="ECO:0000256" key="4">
    <source>
        <dbReference type="ARBA" id="ARBA00023027"/>
    </source>
</evidence>
<protein>
    <recommendedName>
        <fullName evidence="6">WWE domain-containing protein</fullName>
    </recommendedName>
</protein>
<dbReference type="Gene3D" id="3.30.720.50">
    <property type="match status" value="1"/>
</dbReference>
<dbReference type="InterPro" id="IPR054596">
    <property type="entry name" value="PARP14_WWE"/>
</dbReference>
<evidence type="ECO:0000313" key="7">
    <source>
        <dbReference type="EMBL" id="KAL0182431.1"/>
    </source>
</evidence>
<feature type="non-terminal residue" evidence="7">
    <location>
        <position position="1"/>
    </location>
</feature>
<dbReference type="Proteomes" id="UP001529510">
    <property type="component" value="Unassembled WGS sequence"/>
</dbReference>
<name>A0ABD0QBV7_CIRMR</name>
<dbReference type="InterPro" id="IPR057049">
    <property type="entry name" value="PARP14_KH_8"/>
</dbReference>
<keyword evidence="3" id="KW-0808">Transferase</keyword>
<dbReference type="SUPFAM" id="SSF117839">
    <property type="entry name" value="WWE domain"/>
    <property type="match status" value="1"/>
</dbReference>
<sequence>EEIEPAVFQMCGETPKDLSEAREKINSIILLEHVTIPIHDPAIAHFTREDGETLNAMQRELTVSVRLEKKGHDSVITLEGLTKDVEIADSRIQDMIRKVKKNQNRRSDAFMVSRTIKWQYQESGSIQNFDILTNYDLEQAYRKRQASVRIKINNDEYEADLVRKVASKGK</sequence>
<comment type="subcellular location">
    <subcellularLocation>
        <location evidence="1">Nucleus</location>
    </subcellularLocation>
</comment>
<evidence type="ECO:0000259" key="6">
    <source>
        <dbReference type="PROSITE" id="PS50918"/>
    </source>
</evidence>
<dbReference type="PROSITE" id="PS50918">
    <property type="entry name" value="WWE"/>
    <property type="match status" value="1"/>
</dbReference>
<dbReference type="InterPro" id="IPR052056">
    <property type="entry name" value="Mono-ARTD/PARP"/>
</dbReference>
<feature type="domain" description="WWE" evidence="6">
    <location>
        <begin position="104"/>
        <end position="170"/>
    </location>
</feature>
<feature type="non-terminal residue" evidence="7">
    <location>
        <position position="170"/>
    </location>
</feature>
<organism evidence="7 8">
    <name type="scientific">Cirrhinus mrigala</name>
    <name type="common">Mrigala</name>
    <dbReference type="NCBI Taxonomy" id="683832"/>
    <lineage>
        <taxon>Eukaryota</taxon>
        <taxon>Metazoa</taxon>
        <taxon>Chordata</taxon>
        <taxon>Craniata</taxon>
        <taxon>Vertebrata</taxon>
        <taxon>Euteleostomi</taxon>
        <taxon>Actinopterygii</taxon>
        <taxon>Neopterygii</taxon>
        <taxon>Teleostei</taxon>
        <taxon>Ostariophysi</taxon>
        <taxon>Cypriniformes</taxon>
        <taxon>Cyprinidae</taxon>
        <taxon>Labeoninae</taxon>
        <taxon>Labeonini</taxon>
        <taxon>Cirrhinus</taxon>
    </lineage>
</organism>
<evidence type="ECO:0000256" key="3">
    <source>
        <dbReference type="ARBA" id="ARBA00022679"/>
    </source>
</evidence>
<dbReference type="PANTHER" id="PTHR14453:SF106">
    <property type="entry name" value="POLY [ADP-RIBOSE] POLYMERASE"/>
    <property type="match status" value="1"/>
</dbReference>
<dbReference type="Pfam" id="PF23254">
    <property type="entry name" value="KH_PARP14_8"/>
    <property type="match status" value="1"/>
</dbReference>
<dbReference type="PANTHER" id="PTHR14453">
    <property type="entry name" value="PARP/ZINC FINGER CCCH TYPE DOMAIN CONTAINING PROTEIN"/>
    <property type="match status" value="1"/>
</dbReference>
<keyword evidence="8" id="KW-1185">Reference proteome</keyword>
<evidence type="ECO:0000256" key="2">
    <source>
        <dbReference type="ARBA" id="ARBA00022676"/>
    </source>
</evidence>
<dbReference type="InterPro" id="IPR004170">
    <property type="entry name" value="WWE_dom"/>
</dbReference>